<gene>
    <name evidence="1" type="ORF">SCWH03_31110</name>
</gene>
<accession>A0A6A0AW38</accession>
<proteinExistence type="predicted"/>
<dbReference type="Proteomes" id="UP000484988">
    <property type="component" value="Unassembled WGS sequence"/>
</dbReference>
<comment type="caution">
    <text evidence="1">The sequence shown here is derived from an EMBL/GenBank/DDBJ whole genome shotgun (WGS) entry which is preliminary data.</text>
</comment>
<evidence type="ECO:0000313" key="1">
    <source>
        <dbReference type="EMBL" id="GFH36878.1"/>
    </source>
</evidence>
<evidence type="ECO:0000313" key="2">
    <source>
        <dbReference type="Proteomes" id="UP000484988"/>
    </source>
</evidence>
<protein>
    <submittedName>
        <fullName evidence="1">Uncharacterized protein</fullName>
    </submittedName>
</protein>
<dbReference type="AlphaFoldDB" id="A0A6A0AW38"/>
<sequence>MSLIGYTARWDAIRGPVPRLPVLGDGVLGIRAGRVRTAGEGPHCPAYREDQATVIPC</sequence>
<organism evidence="1 2">
    <name type="scientific">Streptomyces pacificus</name>
    <dbReference type="NCBI Taxonomy" id="2705029"/>
    <lineage>
        <taxon>Bacteria</taxon>
        <taxon>Bacillati</taxon>
        <taxon>Actinomycetota</taxon>
        <taxon>Actinomycetes</taxon>
        <taxon>Kitasatosporales</taxon>
        <taxon>Streptomycetaceae</taxon>
        <taxon>Streptomyces</taxon>
    </lineage>
</organism>
<keyword evidence="2" id="KW-1185">Reference proteome</keyword>
<reference evidence="1 2" key="1">
    <citation type="submission" date="2020-02" db="EMBL/GenBank/DDBJ databases">
        <title>Whole Genome Shotgun Sequence of Streptomyces sp. strain CWH03.</title>
        <authorList>
            <person name="Dohra H."/>
            <person name="Kodani S."/>
            <person name="Yamamura H."/>
        </authorList>
    </citation>
    <scope>NUCLEOTIDE SEQUENCE [LARGE SCALE GENOMIC DNA]</scope>
    <source>
        <strain evidence="1 2">CWH03</strain>
    </source>
</reference>
<dbReference type="EMBL" id="BLLG01000007">
    <property type="protein sequence ID" value="GFH36878.1"/>
    <property type="molecule type" value="Genomic_DNA"/>
</dbReference>
<name>A0A6A0AW38_9ACTN</name>